<dbReference type="InterPro" id="IPR016024">
    <property type="entry name" value="ARM-type_fold"/>
</dbReference>
<keyword evidence="2" id="KW-1185">Reference proteome</keyword>
<dbReference type="AlphaFoldDB" id="A0A5S9ITY4"/>
<accession>A0A5S9ITY4</accession>
<protein>
    <recommendedName>
        <fullName evidence="3">HEAT repeat domain-containing protein</fullName>
    </recommendedName>
</protein>
<gene>
    <name evidence="1" type="ORF">UABAM_06465</name>
</gene>
<reference evidence="1 2" key="1">
    <citation type="submission" date="2019-08" db="EMBL/GenBank/DDBJ databases">
        <title>Complete genome sequence of Candidatus Uab amorphum.</title>
        <authorList>
            <person name="Shiratori T."/>
            <person name="Suzuki S."/>
            <person name="Kakizawa Y."/>
            <person name="Ishida K."/>
        </authorList>
    </citation>
    <scope>NUCLEOTIDE SEQUENCE [LARGE SCALE GENOMIC DNA]</scope>
    <source>
        <strain evidence="1 2">SRT547</strain>
    </source>
</reference>
<dbReference type="SUPFAM" id="SSF48371">
    <property type="entry name" value="ARM repeat"/>
    <property type="match status" value="1"/>
</dbReference>
<dbReference type="RefSeq" id="WP_151972176.1">
    <property type="nucleotide sequence ID" value="NZ_AP019860.1"/>
</dbReference>
<sequence>MKKYLWLLLIIASVYAEEYTMGGFEIMGNKTMTREQVKELYPISPQDIYTPQNAMQYYKRLMSYNKELKDKYNLYHVDATIVSYLNFKFYVVIDIVEKSEQQRAQFRKAPEEEIEFVTKETLKLYQKLQKRQQQLFEQGKAVNEIVKDGKYRDYSDPQMHEIVLKLIEQVPAQRENILHVLRYSKNTWHRMQAATLLNWALKPAESIAVAHTFLDDPSVGVRNNISRFMMPFTSYIKDPKLIRAISDSLITQLHRPSHGDRNKALYSLLTIAEISPQNHAYILEKSRGILEHIAENSVLENVQKPAQDLLKKRVSE</sequence>
<evidence type="ECO:0008006" key="3">
    <source>
        <dbReference type="Google" id="ProtNLM"/>
    </source>
</evidence>
<dbReference type="KEGG" id="uam:UABAM_06465"/>
<name>A0A5S9ITY4_UABAM</name>
<dbReference type="EMBL" id="AP019860">
    <property type="protein sequence ID" value="BBM88049.1"/>
    <property type="molecule type" value="Genomic_DNA"/>
</dbReference>
<dbReference type="Proteomes" id="UP000326354">
    <property type="component" value="Chromosome"/>
</dbReference>
<organism evidence="1 2">
    <name type="scientific">Uabimicrobium amorphum</name>
    <dbReference type="NCBI Taxonomy" id="2596890"/>
    <lineage>
        <taxon>Bacteria</taxon>
        <taxon>Pseudomonadati</taxon>
        <taxon>Planctomycetota</taxon>
        <taxon>Candidatus Uabimicrobiia</taxon>
        <taxon>Candidatus Uabimicrobiales</taxon>
        <taxon>Candidatus Uabimicrobiaceae</taxon>
        <taxon>Candidatus Uabimicrobium</taxon>
    </lineage>
</organism>
<evidence type="ECO:0000313" key="1">
    <source>
        <dbReference type="EMBL" id="BBM88049.1"/>
    </source>
</evidence>
<proteinExistence type="predicted"/>
<evidence type="ECO:0000313" key="2">
    <source>
        <dbReference type="Proteomes" id="UP000326354"/>
    </source>
</evidence>